<protein>
    <recommendedName>
        <fullName evidence="4">Retrovirus-related Pol polyprotein from transposon TNT 1-94</fullName>
    </recommendedName>
</protein>
<feature type="compositionally biased region" description="Acidic residues" evidence="1">
    <location>
        <begin position="393"/>
        <end position="403"/>
    </location>
</feature>
<feature type="compositionally biased region" description="Low complexity" evidence="1">
    <location>
        <begin position="671"/>
        <end position="699"/>
    </location>
</feature>
<accession>A0A1Q9C6F4</accession>
<organism evidence="2 3">
    <name type="scientific">Symbiodinium microadriaticum</name>
    <name type="common">Dinoflagellate</name>
    <name type="synonym">Zooxanthella microadriatica</name>
    <dbReference type="NCBI Taxonomy" id="2951"/>
    <lineage>
        <taxon>Eukaryota</taxon>
        <taxon>Sar</taxon>
        <taxon>Alveolata</taxon>
        <taxon>Dinophyceae</taxon>
        <taxon>Suessiales</taxon>
        <taxon>Symbiodiniaceae</taxon>
        <taxon>Symbiodinium</taxon>
    </lineage>
</organism>
<proteinExistence type="predicted"/>
<feature type="region of interest" description="Disordered" evidence="1">
    <location>
        <begin position="358"/>
        <end position="403"/>
    </location>
</feature>
<gene>
    <name evidence="2" type="ORF">AK812_SmicGene41296</name>
</gene>
<dbReference type="Proteomes" id="UP000186817">
    <property type="component" value="Unassembled WGS sequence"/>
</dbReference>
<comment type="caution">
    <text evidence="2">The sequence shown here is derived from an EMBL/GenBank/DDBJ whole genome shotgun (WGS) entry which is preliminary data.</text>
</comment>
<feature type="region of interest" description="Disordered" evidence="1">
    <location>
        <begin position="53"/>
        <end position="105"/>
    </location>
</feature>
<feature type="region of interest" description="Disordered" evidence="1">
    <location>
        <begin position="1628"/>
        <end position="1655"/>
    </location>
</feature>
<dbReference type="EMBL" id="LSRX01001601">
    <property type="protein sequence ID" value="OLP78512.1"/>
    <property type="molecule type" value="Genomic_DNA"/>
</dbReference>
<feature type="region of interest" description="Disordered" evidence="1">
    <location>
        <begin position="671"/>
        <end position="701"/>
    </location>
</feature>
<evidence type="ECO:0000256" key="1">
    <source>
        <dbReference type="SAM" id="MobiDB-lite"/>
    </source>
</evidence>
<keyword evidence="3" id="KW-1185">Reference proteome</keyword>
<name>A0A1Q9C6F4_SYMMI</name>
<feature type="compositionally biased region" description="Polar residues" evidence="1">
    <location>
        <begin position="72"/>
        <end position="83"/>
    </location>
</feature>
<reference evidence="2 3" key="1">
    <citation type="submission" date="2016-02" db="EMBL/GenBank/DDBJ databases">
        <title>Genome analysis of coral dinoflagellate symbionts highlights evolutionary adaptations to a symbiotic lifestyle.</title>
        <authorList>
            <person name="Aranda M."/>
            <person name="Li Y."/>
            <person name="Liew Y.J."/>
            <person name="Baumgarten S."/>
            <person name="Simakov O."/>
            <person name="Wilson M."/>
            <person name="Piel J."/>
            <person name="Ashoor H."/>
            <person name="Bougouffa S."/>
            <person name="Bajic V.B."/>
            <person name="Ryu T."/>
            <person name="Ravasi T."/>
            <person name="Bayer T."/>
            <person name="Micklem G."/>
            <person name="Kim H."/>
            <person name="Bhak J."/>
            <person name="Lajeunesse T.C."/>
            <person name="Voolstra C.R."/>
        </authorList>
    </citation>
    <scope>NUCLEOTIDE SEQUENCE [LARGE SCALE GENOMIC DNA]</scope>
    <source>
        <strain evidence="2 3">CCMP2467</strain>
    </source>
</reference>
<sequence>MPTTTLLVALGPQPTPEQLTAQSWVYVRDLLDDVATSPADEDTVAAGTIAEGSAATAEESTGAGGPAMAGSTAGSTLGSTMDSVGQPGSDGSATQCGAAGSRDCEGSQDLTGILTGIRRTVDPHDIHLLAELTAALQRAEASHREMQMNQDDWERFVWQLETRFPGHREKARREDPIDEVVESEEYCQLSVKRFGMLVSLVSECLAALMIEGEFSAFFAAVQEWESDLAKYEAQFEVEKAISDEDKRALLMVESPSALKQHLAMTAGNHTKYEDVRGLAVSYLQANRVCTPSGAYAQPAGRRHHDPEVGVNHGQGWQSSRNLVARRAHLGARVVFDAAGFYIEWQAAAEEERRAVVADPGGNLESGPPPAGTWRAGRHPPDPEPQTESVPVEPNEEDKAPDDESTLVTVLTLVDRDTGWPCSVPVPKKGAECGDFVLDTVEQYLNTLGHSRVTLQIDSGGAVEGEHSFFARLVRTWLMDLQNRYPNCGVDVNHTVFPWLLKYAAWSTAGFQVRTADKMTPCKIVNGVEYLSSICRVGETVMAKLPRPGTKAQKRWITGIWVGKLERDNCEPHLDGCCCWGALGTPTGQGVAGTLAHGLAARGAACSDGGVSCGRRARPTTGSWKEHPSCPVEAAAILEDLSPLEDSEVFTEAGGLGDLASELAAPADAAPRVAPSSAGVPAGASTSVGANSATSSAAAPSAPPIAPYPIGLGEGGLGQGDAKKTQRIDGLTAEAENLTQQCLASVMELLDSTPDPAQIQQDKPVGAQIFDYKWVDKVKEGVAKSRFTCADVKRTYTAEQEQDLRVFVPMPTPEAHALLEITAVQNGCAMRTFDVVAAFLIGQDREAQEEKWVYVRPPPEWRPIWEEWVRELPPAEQALLWGEPRREPVRAKGEQPQTGAADNDDAVLVQSAYPGPMLFARAGHVPALMLCVACCVLPSALMPTLRSSHSMAAMLTTPSHVRMDMAGVHPLLVGCLLCAWPTRCPHCGRRRLQPGECVAALLDDVHVVTVTAPACARDALDVITSTIRDRAGVAANLGRRRLYNRLAVRRPGAFLRKGLDADLSAPYARGYDDATWRCLSELLGETDAHPAVAAARRLARLGIDSGSTVRSCCVRHFAISARDIGLTAQIECIAKSEELGVHRRVIPFNFNFRDGSPQEESISLDAIREVVRGEILDAMVGMTDRVAALERNLQQHNDRTFQAVETLSAGRADQGLRIAELAAESQLVVGRLTLLEGKVKQIQSTGSTPSTTEGGRTPALIMGGWAPDTPATAVLRKANEMARDLQLQLNMKGKVKKPCASAHRIAELLGVDNERLERVWEALGELVVRKALQPPPHSGAAFMDDTYIWGESPEYVQKVLAALEIRLKAIGLMINAKKTQVISNTEDDLVRFTIGGKTVIPDGPKQIMTILGGPVTMSGDVAPIVAEMQGRARRAFHKHKKVLCSRAPLKERLNLHQTLVRGAALWGCPAWPVNAALLQAANSTQLLQIRSMITGKCPPGEAWQDWHKRTMRKARALLHHHKFLRWSTHSLQLQWNLWGHVGRAVFSPTFHIMRWRDLTWWRDQQSLLPGPFPRGVRHIGHHNPDRDPERQIGAVAGPQWWIVASDRPNWNKLQNDFIAKFDPPWASGNQLSLPGAPNLAPNASTTRPRTGVPRASRKHRVVRDEPSTGNLVVWRRPL</sequence>
<evidence type="ECO:0008006" key="4">
    <source>
        <dbReference type="Google" id="ProtNLM"/>
    </source>
</evidence>
<evidence type="ECO:0000313" key="2">
    <source>
        <dbReference type="EMBL" id="OLP78512.1"/>
    </source>
</evidence>
<evidence type="ECO:0000313" key="3">
    <source>
        <dbReference type="Proteomes" id="UP000186817"/>
    </source>
</evidence>